<feature type="transmembrane region" description="Helical" evidence="11">
    <location>
        <begin position="144"/>
        <end position="162"/>
    </location>
</feature>
<reference evidence="12" key="1">
    <citation type="submission" date="2022-01" db="EMBL/GenBank/DDBJ databases">
        <authorList>
            <person name="King R."/>
        </authorList>
    </citation>
    <scope>NUCLEOTIDE SEQUENCE</scope>
</reference>
<dbReference type="OrthoDB" id="205993at2759"/>
<dbReference type="GO" id="GO:0015031">
    <property type="term" value="P:protein transport"/>
    <property type="evidence" value="ECO:0007669"/>
    <property type="project" value="UniProtKB-KW"/>
</dbReference>
<gene>
    <name evidence="12" type="ORF">PHYEVI_LOCUS794</name>
</gene>
<evidence type="ECO:0000256" key="6">
    <source>
        <dbReference type="ARBA" id="ARBA00022927"/>
    </source>
</evidence>
<feature type="transmembrane region" description="Helical" evidence="11">
    <location>
        <begin position="259"/>
        <end position="277"/>
    </location>
</feature>
<dbReference type="Pfam" id="PF00854">
    <property type="entry name" value="PTR2"/>
    <property type="match status" value="2"/>
</dbReference>
<dbReference type="Proteomes" id="UP001153712">
    <property type="component" value="Chromosome 1"/>
</dbReference>
<dbReference type="InterPro" id="IPR000109">
    <property type="entry name" value="POT_fam"/>
</dbReference>
<keyword evidence="3 10" id="KW-0813">Transport</keyword>
<evidence type="ECO:0000256" key="7">
    <source>
        <dbReference type="ARBA" id="ARBA00022989"/>
    </source>
</evidence>
<keyword evidence="4 10" id="KW-0812">Transmembrane</keyword>
<evidence type="ECO:0000256" key="10">
    <source>
        <dbReference type="RuleBase" id="RU003755"/>
    </source>
</evidence>
<feature type="transmembrane region" description="Helical" evidence="11">
    <location>
        <begin position="49"/>
        <end position="69"/>
    </location>
</feature>
<evidence type="ECO:0000313" key="13">
    <source>
        <dbReference type="Proteomes" id="UP001153712"/>
    </source>
</evidence>
<feature type="transmembrane region" description="Helical" evidence="11">
    <location>
        <begin position="592"/>
        <end position="611"/>
    </location>
</feature>
<dbReference type="PROSITE" id="PS01023">
    <property type="entry name" value="PTR2_2"/>
    <property type="match status" value="1"/>
</dbReference>
<keyword evidence="5" id="KW-0571">Peptide transport</keyword>
<keyword evidence="8 11" id="KW-0472">Membrane</keyword>
<proteinExistence type="inferred from homology"/>
<feature type="transmembrane region" description="Helical" evidence="11">
    <location>
        <begin position="623"/>
        <end position="643"/>
    </location>
</feature>
<dbReference type="AlphaFoldDB" id="A0A9P0GRW7"/>
<evidence type="ECO:0000256" key="5">
    <source>
        <dbReference type="ARBA" id="ARBA00022856"/>
    </source>
</evidence>
<feature type="transmembrane region" description="Helical" evidence="11">
    <location>
        <begin position="81"/>
        <end position="101"/>
    </location>
</feature>
<accession>A0A9P0GRW7</accession>
<feature type="transmembrane region" description="Helical" evidence="11">
    <location>
        <begin position="107"/>
        <end position="132"/>
    </location>
</feature>
<organism evidence="12 13">
    <name type="scientific">Phyllotreta striolata</name>
    <name type="common">Striped flea beetle</name>
    <name type="synonym">Crioceris striolata</name>
    <dbReference type="NCBI Taxonomy" id="444603"/>
    <lineage>
        <taxon>Eukaryota</taxon>
        <taxon>Metazoa</taxon>
        <taxon>Ecdysozoa</taxon>
        <taxon>Arthropoda</taxon>
        <taxon>Hexapoda</taxon>
        <taxon>Insecta</taxon>
        <taxon>Pterygota</taxon>
        <taxon>Neoptera</taxon>
        <taxon>Endopterygota</taxon>
        <taxon>Coleoptera</taxon>
        <taxon>Polyphaga</taxon>
        <taxon>Cucujiformia</taxon>
        <taxon>Chrysomeloidea</taxon>
        <taxon>Chrysomelidae</taxon>
        <taxon>Galerucinae</taxon>
        <taxon>Alticini</taxon>
        <taxon>Phyllotreta</taxon>
    </lineage>
</organism>
<evidence type="ECO:0000256" key="1">
    <source>
        <dbReference type="ARBA" id="ARBA00004141"/>
    </source>
</evidence>
<feature type="transmembrane region" description="Helical" evidence="11">
    <location>
        <begin position="649"/>
        <end position="668"/>
    </location>
</feature>
<keyword evidence="13" id="KW-1185">Reference proteome</keyword>
<name>A0A9P0GRW7_PHYSR</name>
<dbReference type="Gene3D" id="1.20.1250.20">
    <property type="entry name" value="MFS general substrate transporter like domains"/>
    <property type="match status" value="2"/>
</dbReference>
<dbReference type="GO" id="GO:0022857">
    <property type="term" value="F:transmembrane transporter activity"/>
    <property type="evidence" value="ECO:0007669"/>
    <property type="project" value="InterPro"/>
</dbReference>
<comment type="subcellular location">
    <subcellularLocation>
        <location evidence="1 10">Membrane</location>
        <topology evidence="1 10">Multi-pass membrane protein</topology>
    </subcellularLocation>
</comment>
<dbReference type="PANTHER" id="PTHR11654">
    <property type="entry name" value="OLIGOPEPTIDE TRANSPORTER-RELATED"/>
    <property type="match status" value="1"/>
</dbReference>
<dbReference type="FunFam" id="1.20.1250.20:FF:000049">
    <property type="entry name" value="Solute carrier family 15 member 2"/>
    <property type="match status" value="1"/>
</dbReference>
<evidence type="ECO:0000256" key="8">
    <source>
        <dbReference type="ARBA" id="ARBA00023136"/>
    </source>
</evidence>
<comment type="similarity">
    <text evidence="2 10">Belongs to the major facilitator superfamily. Proton-dependent oligopeptide transporter (POT/PTR) (TC 2.A.17) family.</text>
</comment>
<keyword evidence="7 11" id="KW-1133">Transmembrane helix</keyword>
<evidence type="ECO:0000313" key="12">
    <source>
        <dbReference type="EMBL" id="CAH1140864.1"/>
    </source>
</evidence>
<evidence type="ECO:0000256" key="11">
    <source>
        <dbReference type="SAM" id="Phobius"/>
    </source>
</evidence>
<sequence length="705" mass="79617">MEKEFSYPTAVFCIIATEFCERFSFCGLRTILSLYLRNILLFSENAATVIYHVFIMVCYVVPMVGAFCADIYFGRYKTIRNFAFIYLIGNILMCIAAVPTLGLPPTLFSAIGLSLIAIGTGGLKPCVAAFGAEQFALPAQQDMLVHFFSIFYFTINLGGFVGMTLTPIMKKAVSCFGEDTCYALGFGFPAALMMLSILLFVVGKSFYKLKPPKTNILLEFFKCAWYALGMKVKRRTYSEHWLDNAKGKFNAKLIEDMKIVCSILLLYTPLPIFWSLFDQQGSRWTFQASHMNGNVAGTQITPDQMQVVNPVMVLMIIPVFDRVFYPCISKFNILENSLHRMALGGIIAGLAFLTAGLLELVLETTYPDLPDRHQASVNVINTLPCNLKVYNPFNGVQRINASEIFRFKNVFTHNYSTYTLRVEAPYYCGDVYFSKHTFDISIITVERQIDSILIGTDEFNAIKSFITDPVDFGKSLTGNPRVRIAYIRNSNYFHNVTITLKSVAGLEDVYFVPDSVRSDIAVSDYLEIPQGVYECLIMSEEMKHLYEKQFNLAAGGVYSLAIRENRDEIAFVKLFTMSVPNTVNMLWQIPQYFLISVAEIMFGVAGLEFSFTQAPKSMKTVTIAGWYLSVAVGNLLVIIITQLNMFKSQAYEFFLFALLIVADMMLFMEMVSNYRFVKAQESSTTVGDETAPFIEVINYDEDNYE</sequence>
<dbReference type="InterPro" id="IPR036259">
    <property type="entry name" value="MFS_trans_sf"/>
</dbReference>
<evidence type="ECO:0000256" key="2">
    <source>
        <dbReference type="ARBA" id="ARBA00005982"/>
    </source>
</evidence>
<evidence type="ECO:0000256" key="9">
    <source>
        <dbReference type="ARBA" id="ARBA00078114"/>
    </source>
</evidence>
<protein>
    <recommendedName>
        <fullName evidence="9">Oligopeptide transporter 1</fullName>
    </recommendedName>
</protein>
<dbReference type="SUPFAM" id="SSF103473">
    <property type="entry name" value="MFS general substrate transporter"/>
    <property type="match status" value="1"/>
</dbReference>
<dbReference type="GO" id="GO:0006857">
    <property type="term" value="P:oligopeptide transport"/>
    <property type="evidence" value="ECO:0007669"/>
    <property type="project" value="InterPro"/>
</dbReference>
<feature type="transmembrane region" description="Helical" evidence="11">
    <location>
        <begin position="341"/>
        <end position="362"/>
    </location>
</feature>
<evidence type="ECO:0000256" key="4">
    <source>
        <dbReference type="ARBA" id="ARBA00022692"/>
    </source>
</evidence>
<dbReference type="EMBL" id="OU900094">
    <property type="protein sequence ID" value="CAH1140864.1"/>
    <property type="molecule type" value="Genomic_DNA"/>
</dbReference>
<feature type="transmembrane region" description="Helical" evidence="11">
    <location>
        <begin position="182"/>
        <end position="203"/>
    </location>
</feature>
<dbReference type="InterPro" id="IPR018456">
    <property type="entry name" value="PTR2_symporter_CS"/>
</dbReference>
<dbReference type="GO" id="GO:0016020">
    <property type="term" value="C:membrane"/>
    <property type="evidence" value="ECO:0007669"/>
    <property type="project" value="UniProtKB-SubCell"/>
</dbReference>
<keyword evidence="6" id="KW-0653">Protein transport</keyword>
<evidence type="ECO:0000256" key="3">
    <source>
        <dbReference type="ARBA" id="ARBA00022448"/>
    </source>
</evidence>